<comment type="caution">
    <text evidence="2">The sequence shown here is derived from an EMBL/GenBank/DDBJ whole genome shotgun (WGS) entry which is preliminary data.</text>
</comment>
<keyword evidence="1" id="KW-1133">Transmembrane helix</keyword>
<feature type="transmembrane region" description="Helical" evidence="1">
    <location>
        <begin position="138"/>
        <end position="158"/>
    </location>
</feature>
<name>A0ABW1QD27_9CORY</name>
<proteinExistence type="predicted"/>
<evidence type="ECO:0000256" key="1">
    <source>
        <dbReference type="SAM" id="Phobius"/>
    </source>
</evidence>
<dbReference type="RefSeq" id="WP_377000923.1">
    <property type="nucleotide sequence ID" value="NZ_JBHSQE010000003.1"/>
</dbReference>
<dbReference type="EMBL" id="JBHSQE010000003">
    <property type="protein sequence ID" value="MFC6146418.1"/>
    <property type="molecule type" value="Genomic_DNA"/>
</dbReference>
<dbReference type="Proteomes" id="UP001596244">
    <property type="component" value="Unassembled WGS sequence"/>
</dbReference>
<feature type="transmembrane region" description="Helical" evidence="1">
    <location>
        <begin position="6"/>
        <end position="32"/>
    </location>
</feature>
<evidence type="ECO:0000313" key="2">
    <source>
        <dbReference type="EMBL" id="MFC6146418.1"/>
    </source>
</evidence>
<evidence type="ECO:0000313" key="3">
    <source>
        <dbReference type="Proteomes" id="UP001596244"/>
    </source>
</evidence>
<feature type="transmembrane region" description="Helical" evidence="1">
    <location>
        <begin position="53"/>
        <end position="76"/>
    </location>
</feature>
<accession>A0ABW1QD27</accession>
<organism evidence="2 3">
    <name type="scientific">Corynebacterium nasicanis</name>
    <dbReference type="NCBI Taxonomy" id="1448267"/>
    <lineage>
        <taxon>Bacteria</taxon>
        <taxon>Bacillati</taxon>
        <taxon>Actinomycetota</taxon>
        <taxon>Actinomycetes</taxon>
        <taxon>Mycobacteriales</taxon>
        <taxon>Corynebacteriaceae</taxon>
        <taxon>Corynebacterium</taxon>
    </lineage>
</organism>
<keyword evidence="3" id="KW-1185">Reference proteome</keyword>
<sequence>MTTILIVLHVLAAVLFIGPVTVAVSTFQVQALKAQAGDTRAAGAASVLHKLTSVYGMLAALVPLLGVGIMMTNSAYWSEGRFHIAITLAVIAWLILLFLIVPRQKKMMGSLGLLDAADLDPEKDVLPAEKFSKTKSQLSMFGGIFSLLWVLMLILMYWNPF</sequence>
<feature type="transmembrane region" description="Helical" evidence="1">
    <location>
        <begin position="82"/>
        <end position="101"/>
    </location>
</feature>
<gene>
    <name evidence="2" type="ORF">ACFPUZ_06315</name>
</gene>
<keyword evidence="1" id="KW-0812">Transmembrane</keyword>
<reference evidence="3" key="1">
    <citation type="journal article" date="2019" name="Int. J. Syst. Evol. Microbiol.">
        <title>The Global Catalogue of Microorganisms (GCM) 10K type strain sequencing project: providing services to taxonomists for standard genome sequencing and annotation.</title>
        <authorList>
            <consortium name="The Broad Institute Genomics Platform"/>
            <consortium name="The Broad Institute Genome Sequencing Center for Infectious Disease"/>
            <person name="Wu L."/>
            <person name="Ma J."/>
        </authorList>
    </citation>
    <scope>NUCLEOTIDE SEQUENCE [LARGE SCALE GENOMIC DNA]</scope>
    <source>
        <strain evidence="3">CCUG 51943</strain>
    </source>
</reference>
<keyword evidence="1" id="KW-0472">Membrane</keyword>
<protein>
    <submittedName>
        <fullName evidence="2">DUF2269 domain-containing protein</fullName>
    </submittedName>
</protein>